<dbReference type="Proteomes" id="UP001060085">
    <property type="component" value="Linkage Group LG01"/>
</dbReference>
<reference evidence="2" key="1">
    <citation type="journal article" date="2023" name="Nat. Plants">
        <title>Single-cell RNA sequencing provides a high-resolution roadmap for understanding the multicellular compartmentation of specialized metabolism.</title>
        <authorList>
            <person name="Sun S."/>
            <person name="Shen X."/>
            <person name="Li Y."/>
            <person name="Li Y."/>
            <person name="Wang S."/>
            <person name="Li R."/>
            <person name="Zhang H."/>
            <person name="Shen G."/>
            <person name="Guo B."/>
            <person name="Wei J."/>
            <person name="Xu J."/>
            <person name="St-Pierre B."/>
            <person name="Chen S."/>
            <person name="Sun C."/>
        </authorList>
    </citation>
    <scope>NUCLEOTIDE SEQUENCE [LARGE SCALE GENOMIC DNA]</scope>
</reference>
<dbReference type="EMBL" id="CM044701">
    <property type="protein sequence ID" value="KAI5681368.1"/>
    <property type="molecule type" value="Genomic_DNA"/>
</dbReference>
<protein>
    <submittedName>
        <fullName evidence="1">Uncharacterized protein</fullName>
    </submittedName>
</protein>
<name>A0ACC0C8S4_CATRO</name>
<gene>
    <name evidence="1" type="ORF">M9H77_02595</name>
</gene>
<comment type="caution">
    <text evidence="1">The sequence shown here is derived from an EMBL/GenBank/DDBJ whole genome shotgun (WGS) entry which is preliminary data.</text>
</comment>
<keyword evidence="2" id="KW-1185">Reference proteome</keyword>
<accession>A0ACC0C8S4</accession>
<organism evidence="1 2">
    <name type="scientific">Catharanthus roseus</name>
    <name type="common">Madagascar periwinkle</name>
    <name type="synonym">Vinca rosea</name>
    <dbReference type="NCBI Taxonomy" id="4058"/>
    <lineage>
        <taxon>Eukaryota</taxon>
        <taxon>Viridiplantae</taxon>
        <taxon>Streptophyta</taxon>
        <taxon>Embryophyta</taxon>
        <taxon>Tracheophyta</taxon>
        <taxon>Spermatophyta</taxon>
        <taxon>Magnoliopsida</taxon>
        <taxon>eudicotyledons</taxon>
        <taxon>Gunneridae</taxon>
        <taxon>Pentapetalae</taxon>
        <taxon>asterids</taxon>
        <taxon>lamiids</taxon>
        <taxon>Gentianales</taxon>
        <taxon>Apocynaceae</taxon>
        <taxon>Rauvolfioideae</taxon>
        <taxon>Vinceae</taxon>
        <taxon>Catharanthinae</taxon>
        <taxon>Catharanthus</taxon>
    </lineage>
</organism>
<evidence type="ECO:0000313" key="2">
    <source>
        <dbReference type="Proteomes" id="UP001060085"/>
    </source>
</evidence>
<evidence type="ECO:0000313" key="1">
    <source>
        <dbReference type="EMBL" id="KAI5681368.1"/>
    </source>
</evidence>
<proteinExistence type="predicted"/>
<sequence>MFLARILHKLIDAEEKSKPELLEFMSKISSIPAASGSEFSLLFVREGPTEFGPTDKDLASCWSKSTSGDGPGMCGPGDRQVLDPGDGQRLLRWACFGLSLLGLGLADGHH</sequence>